<proteinExistence type="predicted"/>
<sequence>NFLMFCLWRGAQMHLARHAVLAVKGGLVSVFGATGNALVQRSFFLLESARHAAGAGATRRAALCFLIFFWL</sequence>
<evidence type="ECO:0000313" key="1">
    <source>
        <dbReference type="EMBL" id="MCI73866.1"/>
    </source>
</evidence>
<protein>
    <submittedName>
        <fullName evidence="1">Uncharacterized protein</fullName>
    </submittedName>
</protein>
<accession>A0A392UN53</accession>
<keyword evidence="2" id="KW-1185">Reference proteome</keyword>
<dbReference type="EMBL" id="LXQA010848307">
    <property type="protein sequence ID" value="MCI73866.1"/>
    <property type="molecule type" value="Genomic_DNA"/>
</dbReference>
<name>A0A392UN53_9FABA</name>
<evidence type="ECO:0000313" key="2">
    <source>
        <dbReference type="Proteomes" id="UP000265520"/>
    </source>
</evidence>
<organism evidence="1 2">
    <name type="scientific">Trifolium medium</name>
    <dbReference type="NCBI Taxonomy" id="97028"/>
    <lineage>
        <taxon>Eukaryota</taxon>
        <taxon>Viridiplantae</taxon>
        <taxon>Streptophyta</taxon>
        <taxon>Embryophyta</taxon>
        <taxon>Tracheophyta</taxon>
        <taxon>Spermatophyta</taxon>
        <taxon>Magnoliopsida</taxon>
        <taxon>eudicotyledons</taxon>
        <taxon>Gunneridae</taxon>
        <taxon>Pentapetalae</taxon>
        <taxon>rosids</taxon>
        <taxon>fabids</taxon>
        <taxon>Fabales</taxon>
        <taxon>Fabaceae</taxon>
        <taxon>Papilionoideae</taxon>
        <taxon>50 kb inversion clade</taxon>
        <taxon>NPAAA clade</taxon>
        <taxon>Hologalegina</taxon>
        <taxon>IRL clade</taxon>
        <taxon>Trifolieae</taxon>
        <taxon>Trifolium</taxon>
    </lineage>
</organism>
<feature type="non-terminal residue" evidence="1">
    <location>
        <position position="1"/>
    </location>
</feature>
<comment type="caution">
    <text evidence="1">The sequence shown here is derived from an EMBL/GenBank/DDBJ whole genome shotgun (WGS) entry which is preliminary data.</text>
</comment>
<dbReference type="AlphaFoldDB" id="A0A392UN53"/>
<reference evidence="1 2" key="1">
    <citation type="journal article" date="2018" name="Front. Plant Sci.">
        <title>Red Clover (Trifolium pratense) and Zigzag Clover (T. medium) - A Picture of Genomic Similarities and Differences.</title>
        <authorList>
            <person name="Dluhosova J."/>
            <person name="Istvanek J."/>
            <person name="Nedelnik J."/>
            <person name="Repkova J."/>
        </authorList>
    </citation>
    <scope>NUCLEOTIDE SEQUENCE [LARGE SCALE GENOMIC DNA]</scope>
    <source>
        <strain evidence="2">cv. 10/8</strain>
        <tissue evidence="1">Leaf</tissue>
    </source>
</reference>
<dbReference type="Proteomes" id="UP000265520">
    <property type="component" value="Unassembled WGS sequence"/>
</dbReference>